<name>A0A146GB10_TERSA</name>
<dbReference type="AlphaFoldDB" id="A0A146GB10"/>
<dbReference type="OrthoDB" id="199920at2"/>
<dbReference type="Proteomes" id="UP000076023">
    <property type="component" value="Unassembled WGS sequence"/>
</dbReference>
<evidence type="ECO:0000313" key="3">
    <source>
        <dbReference type="Proteomes" id="UP000076023"/>
    </source>
</evidence>
<keyword evidence="3" id="KW-1185">Reference proteome</keyword>
<protein>
    <submittedName>
        <fullName evidence="2">Uncharacterized protein</fullName>
    </submittedName>
</protein>
<feature type="chain" id="PRO_5007524686" evidence="1">
    <location>
        <begin position="22"/>
        <end position="219"/>
    </location>
</feature>
<dbReference type="RefSeq" id="WP_075080205.1">
    <property type="nucleotide sequence ID" value="NZ_BDCO01000002.1"/>
</dbReference>
<accession>A0A146GB10</accession>
<reference evidence="3" key="1">
    <citation type="journal article" date="2017" name="Genome Announc.">
        <title>Draft Genome Sequence of Terrimicrobium sacchariphilum NM-5T, a Facultative Anaerobic Soil Bacterium of the Class Spartobacteria.</title>
        <authorList>
            <person name="Qiu Y.L."/>
            <person name="Tourlousse D.M."/>
            <person name="Matsuura N."/>
            <person name="Ohashi A."/>
            <person name="Sekiguchi Y."/>
        </authorList>
    </citation>
    <scope>NUCLEOTIDE SEQUENCE [LARGE SCALE GENOMIC DNA]</scope>
    <source>
        <strain evidence="3">NM-5</strain>
    </source>
</reference>
<sequence length="219" mass="23462">MRIRHVLPLAAIVAFSGILQAGDSVGLKFGSERGELYPEETAGAVPQIRWNSLSNPTGSVTELTDSAGKKIPVTLEWSSGNTWGKFIGDESVDERLLKTYLDGGSGGKPATVKLKGIPYKSFDLYIYFSGKPKVPSRSTYKVNDINHTICVAPSETGLKQATELDGEKPSEEASGTYLIINGLAGDIDLTTVNHGWNGDKSGDFRSPLAAIQIVDTSDK</sequence>
<evidence type="ECO:0000256" key="1">
    <source>
        <dbReference type="SAM" id="SignalP"/>
    </source>
</evidence>
<proteinExistence type="predicted"/>
<dbReference type="InParanoid" id="A0A146GB10"/>
<feature type="signal peptide" evidence="1">
    <location>
        <begin position="1"/>
        <end position="21"/>
    </location>
</feature>
<gene>
    <name evidence="2" type="ORF">TSACC_23022</name>
</gene>
<keyword evidence="1" id="KW-0732">Signal</keyword>
<organism evidence="2 3">
    <name type="scientific">Terrimicrobium sacchariphilum</name>
    <dbReference type="NCBI Taxonomy" id="690879"/>
    <lineage>
        <taxon>Bacteria</taxon>
        <taxon>Pseudomonadati</taxon>
        <taxon>Verrucomicrobiota</taxon>
        <taxon>Terrimicrobiia</taxon>
        <taxon>Terrimicrobiales</taxon>
        <taxon>Terrimicrobiaceae</taxon>
        <taxon>Terrimicrobium</taxon>
    </lineage>
</organism>
<dbReference type="EMBL" id="BDCO01000002">
    <property type="protein sequence ID" value="GAT34591.1"/>
    <property type="molecule type" value="Genomic_DNA"/>
</dbReference>
<comment type="caution">
    <text evidence="2">The sequence shown here is derived from an EMBL/GenBank/DDBJ whole genome shotgun (WGS) entry which is preliminary data.</text>
</comment>
<evidence type="ECO:0000313" key="2">
    <source>
        <dbReference type="EMBL" id="GAT34591.1"/>
    </source>
</evidence>